<name>A0A8K0SE79_9HYPO</name>
<protein>
    <recommendedName>
        <fullName evidence="4">Transcription factor domain-containing protein</fullName>
    </recommendedName>
</protein>
<dbReference type="OrthoDB" id="5423818at2759"/>
<gene>
    <name evidence="2" type="ORF">B0I35DRAFT_444137</name>
</gene>
<evidence type="ECO:0000313" key="2">
    <source>
        <dbReference type="EMBL" id="KAH7305186.1"/>
    </source>
</evidence>
<evidence type="ECO:0000313" key="3">
    <source>
        <dbReference type="Proteomes" id="UP000813444"/>
    </source>
</evidence>
<organism evidence="2 3">
    <name type="scientific">Stachybotrys elegans</name>
    <dbReference type="NCBI Taxonomy" id="80388"/>
    <lineage>
        <taxon>Eukaryota</taxon>
        <taxon>Fungi</taxon>
        <taxon>Dikarya</taxon>
        <taxon>Ascomycota</taxon>
        <taxon>Pezizomycotina</taxon>
        <taxon>Sordariomycetes</taxon>
        <taxon>Hypocreomycetidae</taxon>
        <taxon>Hypocreales</taxon>
        <taxon>Stachybotryaceae</taxon>
        <taxon>Stachybotrys</taxon>
    </lineage>
</organism>
<feature type="compositionally biased region" description="Basic and acidic residues" evidence="1">
    <location>
        <begin position="53"/>
        <end position="66"/>
    </location>
</feature>
<sequence length="367" mass="42304">MNSPDSQDSPDGPMEHQFVNVTENPSLDKDKRRIHVRRTVMAQYHKQRKRQKQKAEKEAEKPKEESLTPSTSVSSPTWIRRPTHLLCAKPWANEHQARASDAVINYLCGQAIHGITDLSGVLFVHSSWKNGLEVTGTGAHPLLSFQQILGYYGDKDFMHIDQTPLWDAVHMEQETIYTQCEDWEPFRLLGAAQAITLYLLLRVRTGANHPVFPDGDIALLFTLSKVFKSLQDGHMRGPTLGTILPQNDEWEQWIFRESVMRTAMIYFLLDLTVNVDFGLTYDRPTDWHLHDMPLPCTKDLWLAEDMLAWKEKCPREGYIWSHSLTFGHMYSHSDIHKRRLQTWQESSDELGLVVTLASQLDSPTRQK</sequence>
<evidence type="ECO:0000256" key="1">
    <source>
        <dbReference type="SAM" id="MobiDB-lite"/>
    </source>
</evidence>
<dbReference type="EMBL" id="JAGPNK010000019">
    <property type="protein sequence ID" value="KAH7305186.1"/>
    <property type="molecule type" value="Genomic_DNA"/>
</dbReference>
<reference evidence="2" key="1">
    <citation type="journal article" date="2021" name="Nat. Commun.">
        <title>Genetic determinants of endophytism in the Arabidopsis root mycobiome.</title>
        <authorList>
            <person name="Mesny F."/>
            <person name="Miyauchi S."/>
            <person name="Thiergart T."/>
            <person name="Pickel B."/>
            <person name="Atanasova L."/>
            <person name="Karlsson M."/>
            <person name="Huettel B."/>
            <person name="Barry K.W."/>
            <person name="Haridas S."/>
            <person name="Chen C."/>
            <person name="Bauer D."/>
            <person name="Andreopoulos W."/>
            <person name="Pangilinan J."/>
            <person name="LaButti K."/>
            <person name="Riley R."/>
            <person name="Lipzen A."/>
            <person name="Clum A."/>
            <person name="Drula E."/>
            <person name="Henrissat B."/>
            <person name="Kohler A."/>
            <person name="Grigoriev I.V."/>
            <person name="Martin F.M."/>
            <person name="Hacquard S."/>
        </authorList>
    </citation>
    <scope>NUCLEOTIDE SEQUENCE</scope>
    <source>
        <strain evidence="2">MPI-CAGE-CH-0235</strain>
    </source>
</reference>
<accession>A0A8K0SE79</accession>
<evidence type="ECO:0008006" key="4">
    <source>
        <dbReference type="Google" id="ProtNLM"/>
    </source>
</evidence>
<comment type="caution">
    <text evidence="2">The sequence shown here is derived from an EMBL/GenBank/DDBJ whole genome shotgun (WGS) entry which is preliminary data.</text>
</comment>
<dbReference type="AlphaFoldDB" id="A0A8K0SE79"/>
<dbReference type="Proteomes" id="UP000813444">
    <property type="component" value="Unassembled WGS sequence"/>
</dbReference>
<feature type="region of interest" description="Disordered" evidence="1">
    <location>
        <begin position="1"/>
        <end position="76"/>
    </location>
</feature>
<proteinExistence type="predicted"/>
<feature type="compositionally biased region" description="Low complexity" evidence="1">
    <location>
        <begin position="67"/>
        <end position="76"/>
    </location>
</feature>
<keyword evidence="3" id="KW-1185">Reference proteome</keyword>